<dbReference type="InterPro" id="IPR041447">
    <property type="entry name" value="Mannosidase_ig"/>
</dbReference>
<dbReference type="InterPro" id="IPR008979">
    <property type="entry name" value="Galactose-bd-like_sf"/>
</dbReference>
<dbReference type="RefSeq" id="XP_021869393.1">
    <property type="nucleotide sequence ID" value="XM_022018573.1"/>
</dbReference>
<dbReference type="SUPFAM" id="SSF49303">
    <property type="entry name" value="beta-Galactosidase/glucuronidase domain"/>
    <property type="match status" value="2"/>
</dbReference>
<evidence type="ECO:0000256" key="3">
    <source>
        <dbReference type="ARBA" id="ARBA00012754"/>
    </source>
</evidence>
<dbReference type="FunFam" id="3.20.20.80:FF:000050">
    <property type="entry name" value="Beta-mannosidase B"/>
    <property type="match status" value="1"/>
</dbReference>
<keyword evidence="4 12" id="KW-0378">Hydrolase</keyword>
<dbReference type="Proteomes" id="UP000193218">
    <property type="component" value="Unassembled WGS sequence"/>
</dbReference>
<evidence type="ECO:0000259" key="10">
    <source>
        <dbReference type="Pfam" id="PF17786"/>
    </source>
</evidence>
<dbReference type="Pfam" id="PF00703">
    <property type="entry name" value="Glyco_hydro_2"/>
    <property type="match status" value="1"/>
</dbReference>
<dbReference type="InterPro" id="IPR017853">
    <property type="entry name" value="GH"/>
</dbReference>
<feature type="domain" description="Glycoside hydrolase family 2 immunoglobulin-like beta-sandwich" evidence="9">
    <location>
        <begin position="195"/>
        <end position="304"/>
    </location>
</feature>
<dbReference type="STRING" id="4999.A0A1Y1UCB5"/>
<dbReference type="PANTHER" id="PTHR43730:SF1">
    <property type="entry name" value="BETA-MANNOSIDASE"/>
    <property type="match status" value="1"/>
</dbReference>
<dbReference type="AlphaFoldDB" id="A0A1Y1UCB5"/>
<dbReference type="Gene3D" id="3.20.20.80">
    <property type="entry name" value="Glycosidases"/>
    <property type="match status" value="1"/>
</dbReference>
<sequence>MVNTTQIKDGWSFTKVPEHGTNEKEEWIKCSVPTDVHTELIKAKKIKHPYKDLNEWDVQWIPLADWQFKTTFKVTDSQLSEQCVDLVFEGLDTYCDITVNGRKVGSTDNMFIGHRFAVKDLLKAGNNELVLDFESPKRAALREEHDNGGPMTFSNGFSERIYSRKAQYHWGWDWGPTIICVGPWLPVSLESYSYRIADVHISSDLEGPDFKTATLKATTKLADDSAPLNGHKLVYTLKERDGHKVVEQATLGVDEKVDWKFGKGEIEGWYPRNYGAQTLYELETALIDRTGNAVASKTSRVAFRHAVVVQDPLEGQEGTSFLFEVNGIRIFCGGSNWIPADNFLTQISPERYRAWIELMVKGNQNMLRVWGGGIYESQALYSACDELGVLVWQDFMFGCALYPSYPKINASIKREAESVVTRLRDHPSVVIFAGNNEDYQVAESEGVMDYNDNSGDYMHSKFPARHIYEILLPEVVERLSNIHYHRSSPYGGKNTTDPTVGDIHQWNVWHGTQNPWTEWDILSGRFVSEFGMQGYPDIRTVQEWTDDKSQLFPQSRIAVQHNKATGFERRLELYLMENYRHAFDMESYVYYTQVMQAECISAAYRLWRREWRGHGREYVAGALVWQLNDCWPCVSWAICDYNLRPKPCFFAVARELATYTVGIARKMVHDNPGGKDPFASGKIHEEIQLWGCNSSLKPKRATLRLVSFDLQGGEVDSRDIKVDLAPNSSIEIWKGDVPGQVVRRNEGSAPKAIVVQARLIDDKGAVLARYSSWPEPFKYLTFPDPSLKIQIKGDEVTLSCSKPMKSLVFDVESGDECHWSDQTIDLFPGDPQVITAKGLNGRKIKVRHLGDGSA</sequence>
<dbReference type="GO" id="GO:0006516">
    <property type="term" value="P:glycoprotein catabolic process"/>
    <property type="evidence" value="ECO:0007669"/>
    <property type="project" value="TreeGrafter"/>
</dbReference>
<dbReference type="InterPro" id="IPR054593">
    <property type="entry name" value="Beta-mannosidase-like_N2"/>
</dbReference>
<dbReference type="EC" id="3.2.1.25" evidence="3"/>
<dbReference type="SUPFAM" id="SSF51445">
    <property type="entry name" value="(Trans)glycosidases"/>
    <property type="match status" value="1"/>
</dbReference>
<evidence type="ECO:0000256" key="7">
    <source>
        <dbReference type="ARBA" id="ARBA00041069"/>
    </source>
</evidence>
<keyword evidence="13" id="KW-1185">Reference proteome</keyword>
<evidence type="ECO:0000256" key="4">
    <source>
        <dbReference type="ARBA" id="ARBA00022801"/>
    </source>
</evidence>
<protein>
    <recommendedName>
        <fullName evidence="7">Beta-mannosidase B</fullName>
        <ecNumber evidence="3">3.2.1.25</ecNumber>
    </recommendedName>
    <alternativeName>
        <fullName evidence="8">Mannanase B</fullName>
    </alternativeName>
</protein>
<accession>A0A1Y1UCB5</accession>
<comment type="pathway">
    <text evidence="2">Glycan metabolism; N-glycan degradation.</text>
</comment>
<dbReference type="GO" id="GO:0005975">
    <property type="term" value="P:carbohydrate metabolic process"/>
    <property type="evidence" value="ECO:0007669"/>
    <property type="project" value="InterPro"/>
</dbReference>
<dbReference type="InParanoid" id="A0A1Y1UCB5"/>
<comment type="catalytic activity">
    <reaction evidence="1">
        <text>Hydrolysis of terminal, non-reducing beta-D-mannose residues in beta-D-mannosides.</text>
        <dbReference type="EC" id="3.2.1.25"/>
    </reaction>
</comment>
<feature type="domain" description="Beta-mannosidase-like galactose-binding" evidence="11">
    <location>
        <begin position="11"/>
        <end position="184"/>
    </location>
</feature>
<dbReference type="SUPFAM" id="SSF49785">
    <property type="entry name" value="Galactose-binding domain-like"/>
    <property type="match status" value="1"/>
</dbReference>
<comment type="caution">
    <text evidence="12">The sequence shown here is derived from an EMBL/GenBank/DDBJ whole genome shotgun (WGS) entry which is preliminary data.</text>
</comment>
<organism evidence="12 13">
    <name type="scientific">Kockovaella imperatae</name>
    <dbReference type="NCBI Taxonomy" id="4999"/>
    <lineage>
        <taxon>Eukaryota</taxon>
        <taxon>Fungi</taxon>
        <taxon>Dikarya</taxon>
        <taxon>Basidiomycota</taxon>
        <taxon>Agaricomycotina</taxon>
        <taxon>Tremellomycetes</taxon>
        <taxon>Tremellales</taxon>
        <taxon>Cuniculitremaceae</taxon>
        <taxon>Kockovaella</taxon>
    </lineage>
</organism>
<gene>
    <name evidence="12" type="ORF">BD324DRAFT_652890</name>
</gene>
<evidence type="ECO:0000256" key="5">
    <source>
        <dbReference type="ARBA" id="ARBA00023295"/>
    </source>
</evidence>
<dbReference type="Gene3D" id="2.60.120.260">
    <property type="entry name" value="Galactose-binding domain-like"/>
    <property type="match status" value="1"/>
</dbReference>
<dbReference type="InterPro" id="IPR006102">
    <property type="entry name" value="Ig-like_GH2"/>
</dbReference>
<dbReference type="GO" id="GO:0004567">
    <property type="term" value="F:beta-mannosidase activity"/>
    <property type="evidence" value="ECO:0007669"/>
    <property type="project" value="UniProtKB-EC"/>
</dbReference>
<name>A0A1Y1UCB5_9TREE</name>
<evidence type="ECO:0000259" key="9">
    <source>
        <dbReference type="Pfam" id="PF00703"/>
    </source>
</evidence>
<dbReference type="Pfam" id="PF17786">
    <property type="entry name" value="Mannosidase_ig"/>
    <property type="match status" value="1"/>
</dbReference>
<dbReference type="OrthoDB" id="2866996at2759"/>
<dbReference type="Pfam" id="PF22666">
    <property type="entry name" value="Glyco_hydro_2_N2"/>
    <property type="match status" value="1"/>
</dbReference>
<dbReference type="Gene3D" id="2.60.40.10">
    <property type="entry name" value="Immunoglobulins"/>
    <property type="match status" value="2"/>
</dbReference>
<dbReference type="InterPro" id="IPR013783">
    <property type="entry name" value="Ig-like_fold"/>
</dbReference>
<reference evidence="12 13" key="1">
    <citation type="submission" date="2017-03" db="EMBL/GenBank/DDBJ databases">
        <title>Widespread Adenine N6-methylation of Active Genes in Fungi.</title>
        <authorList>
            <consortium name="DOE Joint Genome Institute"/>
            <person name="Mondo S.J."/>
            <person name="Dannebaum R.O."/>
            <person name="Kuo R.C."/>
            <person name="Louie K.B."/>
            <person name="Bewick A.J."/>
            <person name="Labutti K."/>
            <person name="Haridas S."/>
            <person name="Kuo A."/>
            <person name="Salamov A."/>
            <person name="Ahrendt S.R."/>
            <person name="Lau R."/>
            <person name="Bowen B.P."/>
            <person name="Lipzen A."/>
            <person name="Sullivan W."/>
            <person name="Andreopoulos W.B."/>
            <person name="Clum A."/>
            <person name="Lindquist E."/>
            <person name="Daum C."/>
            <person name="Northen T.R."/>
            <person name="Ramamoorthy G."/>
            <person name="Schmitz R.J."/>
            <person name="Gryganskyi A."/>
            <person name="Culley D."/>
            <person name="Magnuson J."/>
            <person name="James T.Y."/>
            <person name="O'Malley M.A."/>
            <person name="Stajich J.E."/>
            <person name="Spatafora J.W."/>
            <person name="Visel A."/>
            <person name="Grigoriev I.V."/>
        </authorList>
    </citation>
    <scope>NUCLEOTIDE SEQUENCE [LARGE SCALE GENOMIC DNA]</scope>
    <source>
        <strain evidence="12 13">NRRL Y-17943</strain>
    </source>
</reference>
<evidence type="ECO:0000256" key="1">
    <source>
        <dbReference type="ARBA" id="ARBA00000829"/>
    </source>
</evidence>
<evidence type="ECO:0000313" key="13">
    <source>
        <dbReference type="Proteomes" id="UP000193218"/>
    </source>
</evidence>
<evidence type="ECO:0000259" key="11">
    <source>
        <dbReference type="Pfam" id="PF22666"/>
    </source>
</evidence>
<comment type="similarity">
    <text evidence="6">Belongs to the glycosyl hydrolase 2 family. Beta-mannosidase B subfamily.</text>
</comment>
<evidence type="ECO:0000256" key="2">
    <source>
        <dbReference type="ARBA" id="ARBA00004740"/>
    </source>
</evidence>
<evidence type="ECO:0000313" key="12">
    <source>
        <dbReference type="EMBL" id="ORX35177.1"/>
    </source>
</evidence>
<dbReference type="InterPro" id="IPR036156">
    <property type="entry name" value="Beta-gal/glucu_dom_sf"/>
</dbReference>
<feature type="domain" description="Mannosidase Ig/CBM-like" evidence="10">
    <location>
        <begin position="686"/>
        <end position="779"/>
    </location>
</feature>
<proteinExistence type="inferred from homology"/>
<dbReference type="PANTHER" id="PTHR43730">
    <property type="entry name" value="BETA-MANNOSIDASE"/>
    <property type="match status" value="1"/>
</dbReference>
<evidence type="ECO:0000256" key="8">
    <source>
        <dbReference type="ARBA" id="ARBA00041614"/>
    </source>
</evidence>
<dbReference type="EMBL" id="NBSH01000012">
    <property type="protein sequence ID" value="ORX35177.1"/>
    <property type="molecule type" value="Genomic_DNA"/>
</dbReference>
<dbReference type="InterPro" id="IPR050887">
    <property type="entry name" value="Beta-mannosidase_GH2"/>
</dbReference>
<evidence type="ECO:0000256" key="6">
    <source>
        <dbReference type="ARBA" id="ARBA00038429"/>
    </source>
</evidence>
<dbReference type="GeneID" id="33560382"/>
<keyword evidence="5" id="KW-0326">Glycosidase</keyword>